<dbReference type="PROSITE" id="PS00041">
    <property type="entry name" value="HTH_ARAC_FAMILY_1"/>
    <property type="match status" value="1"/>
</dbReference>
<keyword evidence="3" id="KW-0804">Transcription</keyword>
<dbReference type="SUPFAM" id="SSF53822">
    <property type="entry name" value="Periplasmic binding protein-like I"/>
    <property type="match status" value="1"/>
</dbReference>
<evidence type="ECO:0000256" key="1">
    <source>
        <dbReference type="ARBA" id="ARBA00023015"/>
    </source>
</evidence>
<dbReference type="InterPro" id="IPR054031">
    <property type="entry name" value="XylR_PBP1"/>
</dbReference>
<evidence type="ECO:0000256" key="3">
    <source>
        <dbReference type="ARBA" id="ARBA00023163"/>
    </source>
</evidence>
<dbReference type="PROSITE" id="PS01124">
    <property type="entry name" value="HTH_ARAC_FAMILY_2"/>
    <property type="match status" value="1"/>
</dbReference>
<dbReference type="GO" id="GO:0000976">
    <property type="term" value="F:transcription cis-regulatory region binding"/>
    <property type="evidence" value="ECO:0007669"/>
    <property type="project" value="TreeGrafter"/>
</dbReference>
<dbReference type="InterPro" id="IPR028082">
    <property type="entry name" value="Peripla_BP_I"/>
</dbReference>
<protein>
    <recommendedName>
        <fullName evidence="4">HTH araC/xylS-type domain-containing protein</fullName>
    </recommendedName>
</protein>
<dbReference type="GO" id="GO:0003700">
    <property type="term" value="F:DNA-binding transcription factor activity"/>
    <property type="evidence" value="ECO:0007669"/>
    <property type="project" value="InterPro"/>
</dbReference>
<dbReference type="AlphaFoldDB" id="A0A3D3RC96"/>
<feature type="domain" description="HTH araC/xylS-type" evidence="4">
    <location>
        <begin position="284"/>
        <end position="382"/>
    </location>
</feature>
<sequence length="395" mass="44482">MNIFRWRVALLVQTSSEWSRQVLEGVAEYAASNGGWDFRIEPRGFYEKLRLPLTWEGDGVICRLTDPELIKELHSRNIPAVNVSWKGSNSNDIPNVISDEAACGRLAADYFIQNGWTNFGFVGPPPNQKYTDVTQKSYSQLLAAGGYHTYQFEHSLGYGKLSFEDQRPEMEKWLLSLPKPIALFVWTTTMGQEIMLFCRHLGLSVPNDVAILAVELDPLVSSLSPVPIAYIDQSPHRVGMEAAKLLQKMIQGEPAPEKSVLIPPSGIVARQSVDTLLGEDEHVRNAIEFIRKKIALPMQVEDVANAVSLSRRSLENRFQKTLGKSPAQMIRESKLSRAMNLLMETNLTIQEIAERTGFFHVETFARFFKRETGKPPSLYRDKKTLVASLKDGTEI</sequence>
<gene>
    <name evidence="5" type="ORF">DIT97_25605</name>
</gene>
<dbReference type="InterPro" id="IPR018060">
    <property type="entry name" value="HTH_AraC"/>
</dbReference>
<dbReference type="Pfam" id="PF22177">
    <property type="entry name" value="PBP1_XylR"/>
    <property type="match status" value="1"/>
</dbReference>
<evidence type="ECO:0000313" key="5">
    <source>
        <dbReference type="EMBL" id="HCO26226.1"/>
    </source>
</evidence>
<dbReference type="SUPFAM" id="SSF46689">
    <property type="entry name" value="Homeodomain-like"/>
    <property type="match status" value="2"/>
</dbReference>
<reference evidence="5 6" key="1">
    <citation type="journal article" date="2018" name="Nat. Biotechnol.">
        <title>A standardized bacterial taxonomy based on genome phylogeny substantially revises the tree of life.</title>
        <authorList>
            <person name="Parks D.H."/>
            <person name="Chuvochina M."/>
            <person name="Waite D.W."/>
            <person name="Rinke C."/>
            <person name="Skarshewski A."/>
            <person name="Chaumeil P.A."/>
            <person name="Hugenholtz P."/>
        </authorList>
    </citation>
    <scope>NUCLEOTIDE SEQUENCE [LARGE SCALE GENOMIC DNA]</scope>
    <source>
        <strain evidence="5">UBA9375</strain>
    </source>
</reference>
<dbReference type="Pfam" id="PF13377">
    <property type="entry name" value="Peripla_BP_3"/>
    <property type="match status" value="1"/>
</dbReference>
<dbReference type="Proteomes" id="UP000263642">
    <property type="component" value="Unassembled WGS sequence"/>
</dbReference>
<proteinExistence type="predicted"/>
<dbReference type="PANTHER" id="PTHR30146:SF24">
    <property type="entry name" value="XYLOSE OPERON REGULATORY PROTEIN"/>
    <property type="match status" value="1"/>
</dbReference>
<name>A0A3D3RC96_9PLAN</name>
<dbReference type="CDD" id="cd01543">
    <property type="entry name" value="PBP1_XylR"/>
    <property type="match status" value="1"/>
</dbReference>
<dbReference type="Gene3D" id="3.40.50.2300">
    <property type="match status" value="2"/>
</dbReference>
<dbReference type="SMART" id="SM00342">
    <property type="entry name" value="HTH_ARAC"/>
    <property type="match status" value="1"/>
</dbReference>
<evidence type="ECO:0000313" key="6">
    <source>
        <dbReference type="Proteomes" id="UP000263642"/>
    </source>
</evidence>
<dbReference type="EMBL" id="DQAY01000153">
    <property type="protein sequence ID" value="HCO26226.1"/>
    <property type="molecule type" value="Genomic_DNA"/>
</dbReference>
<keyword evidence="2" id="KW-0238">DNA-binding</keyword>
<evidence type="ECO:0000259" key="4">
    <source>
        <dbReference type="PROSITE" id="PS01124"/>
    </source>
</evidence>
<accession>A0A3D3RC96</accession>
<keyword evidence="1" id="KW-0805">Transcription regulation</keyword>
<dbReference type="Pfam" id="PF12833">
    <property type="entry name" value="HTH_18"/>
    <property type="match status" value="1"/>
</dbReference>
<organism evidence="5 6">
    <name type="scientific">Gimesia maris</name>
    <dbReference type="NCBI Taxonomy" id="122"/>
    <lineage>
        <taxon>Bacteria</taxon>
        <taxon>Pseudomonadati</taxon>
        <taxon>Planctomycetota</taxon>
        <taxon>Planctomycetia</taxon>
        <taxon>Planctomycetales</taxon>
        <taxon>Planctomycetaceae</taxon>
        <taxon>Gimesia</taxon>
    </lineage>
</organism>
<dbReference type="InterPro" id="IPR046335">
    <property type="entry name" value="LacI/GalR-like_sensor"/>
</dbReference>
<dbReference type="PANTHER" id="PTHR30146">
    <property type="entry name" value="LACI-RELATED TRANSCRIPTIONAL REPRESSOR"/>
    <property type="match status" value="1"/>
</dbReference>
<evidence type="ECO:0000256" key="2">
    <source>
        <dbReference type="ARBA" id="ARBA00023125"/>
    </source>
</evidence>
<dbReference type="InterPro" id="IPR009057">
    <property type="entry name" value="Homeodomain-like_sf"/>
</dbReference>
<comment type="caution">
    <text evidence="5">The sequence shown here is derived from an EMBL/GenBank/DDBJ whole genome shotgun (WGS) entry which is preliminary data.</text>
</comment>
<dbReference type="Gene3D" id="1.10.10.60">
    <property type="entry name" value="Homeodomain-like"/>
    <property type="match status" value="1"/>
</dbReference>
<dbReference type="InterPro" id="IPR018062">
    <property type="entry name" value="HTH_AraC-typ_CS"/>
</dbReference>